<protein>
    <submittedName>
        <fullName evidence="2">Uncharacterized protein</fullName>
    </submittedName>
</protein>
<evidence type="ECO:0000313" key="3">
    <source>
        <dbReference type="Proteomes" id="UP001178461"/>
    </source>
</evidence>
<feature type="signal peptide" evidence="1">
    <location>
        <begin position="1"/>
        <end position="18"/>
    </location>
</feature>
<keyword evidence="3" id="KW-1185">Reference proteome</keyword>
<gene>
    <name evidence="2" type="ORF">PODLI_1B006835</name>
</gene>
<reference evidence="2" key="1">
    <citation type="submission" date="2022-12" db="EMBL/GenBank/DDBJ databases">
        <authorList>
            <person name="Alioto T."/>
            <person name="Alioto T."/>
            <person name="Gomez Garrido J."/>
        </authorList>
    </citation>
    <scope>NUCLEOTIDE SEQUENCE</scope>
</reference>
<evidence type="ECO:0000256" key="1">
    <source>
        <dbReference type="SAM" id="SignalP"/>
    </source>
</evidence>
<sequence>MAHIWLLASCIFLCFVAGDAVVCRQCATMRPWIPCMPLGRRCAAIKNKMTCIILKVYKGFQLWQKVMGCTNVDDDRCDQWNFDKRTGKLYTFSCCSDKDYCTQQ</sequence>
<feature type="chain" id="PRO_5041261717" evidence="1">
    <location>
        <begin position="19"/>
        <end position="104"/>
    </location>
</feature>
<organism evidence="2 3">
    <name type="scientific">Podarcis lilfordi</name>
    <name type="common">Lilford's wall lizard</name>
    <dbReference type="NCBI Taxonomy" id="74358"/>
    <lineage>
        <taxon>Eukaryota</taxon>
        <taxon>Metazoa</taxon>
        <taxon>Chordata</taxon>
        <taxon>Craniata</taxon>
        <taxon>Vertebrata</taxon>
        <taxon>Euteleostomi</taxon>
        <taxon>Lepidosauria</taxon>
        <taxon>Squamata</taxon>
        <taxon>Bifurcata</taxon>
        <taxon>Unidentata</taxon>
        <taxon>Episquamata</taxon>
        <taxon>Laterata</taxon>
        <taxon>Lacertibaenia</taxon>
        <taxon>Lacertidae</taxon>
        <taxon>Podarcis</taxon>
    </lineage>
</organism>
<dbReference type="EMBL" id="OX395127">
    <property type="protein sequence ID" value="CAI5767851.1"/>
    <property type="molecule type" value="Genomic_DNA"/>
</dbReference>
<accession>A0AA35JYC4</accession>
<dbReference type="AlphaFoldDB" id="A0AA35JYC4"/>
<evidence type="ECO:0000313" key="2">
    <source>
        <dbReference type="EMBL" id="CAI5767851.1"/>
    </source>
</evidence>
<name>A0AA35JYC4_9SAUR</name>
<keyword evidence="1" id="KW-0732">Signal</keyword>
<proteinExistence type="predicted"/>
<dbReference type="Proteomes" id="UP001178461">
    <property type="component" value="Chromosome 2"/>
</dbReference>